<dbReference type="InterPro" id="IPR051199">
    <property type="entry name" value="LPS_LOS_Heptosyltrfase"/>
</dbReference>
<keyword evidence="4" id="KW-1185">Reference proteome</keyword>
<dbReference type="CDD" id="cd03789">
    <property type="entry name" value="GT9_LPS_heptosyltransferase"/>
    <property type="match status" value="1"/>
</dbReference>
<name>A0A8J3ET64_9ACTN</name>
<dbReference type="PANTHER" id="PTHR30160">
    <property type="entry name" value="TETRAACYLDISACCHARIDE 4'-KINASE-RELATED"/>
    <property type="match status" value="1"/>
</dbReference>
<gene>
    <name evidence="3" type="ORF">GCM10011354_09750</name>
</gene>
<accession>A0A8J3ET64</accession>
<dbReference type="AlphaFoldDB" id="A0A8J3ET64"/>
<comment type="caution">
    <text evidence="3">The sequence shown here is derived from an EMBL/GenBank/DDBJ whole genome shotgun (WGS) entry which is preliminary data.</text>
</comment>
<dbReference type="InterPro" id="IPR002201">
    <property type="entry name" value="Glyco_trans_9"/>
</dbReference>
<evidence type="ECO:0000313" key="4">
    <source>
        <dbReference type="Proteomes" id="UP000650511"/>
    </source>
</evidence>
<dbReference type="GO" id="GO:0009244">
    <property type="term" value="P:lipopolysaccharide core region biosynthetic process"/>
    <property type="evidence" value="ECO:0007669"/>
    <property type="project" value="TreeGrafter"/>
</dbReference>
<dbReference type="EMBL" id="BMHA01000003">
    <property type="protein sequence ID" value="GGI04569.1"/>
    <property type="molecule type" value="Genomic_DNA"/>
</dbReference>
<dbReference type="RefSeq" id="WP_205745174.1">
    <property type="nucleotide sequence ID" value="NZ_BMHA01000003.1"/>
</dbReference>
<dbReference type="GO" id="GO:0008713">
    <property type="term" value="F:ADP-heptose-lipopolysaccharide heptosyltransferase activity"/>
    <property type="evidence" value="ECO:0007669"/>
    <property type="project" value="TreeGrafter"/>
</dbReference>
<evidence type="ECO:0000313" key="3">
    <source>
        <dbReference type="EMBL" id="GGI04569.1"/>
    </source>
</evidence>
<reference evidence="3" key="1">
    <citation type="journal article" date="2014" name="Int. J. Syst. Evol. Microbiol.">
        <title>Complete genome sequence of Corynebacterium casei LMG S-19264T (=DSM 44701T), isolated from a smear-ripened cheese.</title>
        <authorList>
            <consortium name="US DOE Joint Genome Institute (JGI-PGF)"/>
            <person name="Walter F."/>
            <person name="Albersmeier A."/>
            <person name="Kalinowski J."/>
            <person name="Ruckert C."/>
        </authorList>
    </citation>
    <scope>NUCLEOTIDE SEQUENCE</scope>
    <source>
        <strain evidence="3">CGMCC 1.14988</strain>
    </source>
</reference>
<dbReference type="Proteomes" id="UP000650511">
    <property type="component" value="Unassembled WGS sequence"/>
</dbReference>
<dbReference type="Pfam" id="PF01075">
    <property type="entry name" value="Glyco_transf_9"/>
    <property type="match status" value="1"/>
</dbReference>
<keyword evidence="2 3" id="KW-0808">Transferase</keyword>
<keyword evidence="1" id="KW-0328">Glycosyltransferase</keyword>
<dbReference type="Gene3D" id="3.40.50.2000">
    <property type="entry name" value="Glycogen Phosphorylase B"/>
    <property type="match status" value="2"/>
</dbReference>
<proteinExistence type="predicted"/>
<organism evidence="3 4">
    <name type="scientific">Egicoccus halophilus</name>
    <dbReference type="NCBI Taxonomy" id="1670830"/>
    <lineage>
        <taxon>Bacteria</taxon>
        <taxon>Bacillati</taxon>
        <taxon>Actinomycetota</taxon>
        <taxon>Nitriliruptoria</taxon>
        <taxon>Egicoccales</taxon>
        <taxon>Egicoccaceae</taxon>
        <taxon>Egicoccus</taxon>
    </lineage>
</organism>
<sequence>MTDVPTRPVLLVLRALGLGDLLTAVPALRGLRRAFVGHELVLATPRWLGPLVGLVDVVDRHLPVGELEPLPATLTDRVDVAVNLHGSGPQSARLLLARRPGRLVTFAHPQVPDAAGGPVWRDDEHEVVRWCRLVEAAGADADPTELDLRAPTPTGPVAAAARGATVVHPGAKSGARRWPAGRFAAIAARERRRGRRVVVTGSAGERALALEVAGAAGLPETDVLAGRLDLAELAGVVAAAGRVVCGDTGVAHLATAMGTASVVLFGPTPPTTWGPPVERADRHRVLWAGRRGDPLADEPFAGLLALSVDDVARELDALDAETVAGTR</sequence>
<reference evidence="3" key="2">
    <citation type="submission" date="2020-09" db="EMBL/GenBank/DDBJ databases">
        <authorList>
            <person name="Sun Q."/>
            <person name="Zhou Y."/>
        </authorList>
    </citation>
    <scope>NUCLEOTIDE SEQUENCE</scope>
    <source>
        <strain evidence="3">CGMCC 1.14988</strain>
    </source>
</reference>
<dbReference type="GO" id="GO:0005829">
    <property type="term" value="C:cytosol"/>
    <property type="evidence" value="ECO:0007669"/>
    <property type="project" value="TreeGrafter"/>
</dbReference>
<protein>
    <submittedName>
        <fullName evidence="3">Glycosyl transferase</fullName>
    </submittedName>
</protein>
<dbReference type="PANTHER" id="PTHR30160:SF1">
    <property type="entry name" value="LIPOPOLYSACCHARIDE 1,2-N-ACETYLGLUCOSAMINETRANSFERASE-RELATED"/>
    <property type="match status" value="1"/>
</dbReference>
<evidence type="ECO:0000256" key="1">
    <source>
        <dbReference type="ARBA" id="ARBA00022676"/>
    </source>
</evidence>
<dbReference type="SUPFAM" id="SSF53756">
    <property type="entry name" value="UDP-Glycosyltransferase/glycogen phosphorylase"/>
    <property type="match status" value="1"/>
</dbReference>
<evidence type="ECO:0000256" key="2">
    <source>
        <dbReference type="ARBA" id="ARBA00022679"/>
    </source>
</evidence>